<gene>
    <name evidence="3" type="ORF">BQ2448_2461</name>
</gene>
<dbReference type="GO" id="GO:0016788">
    <property type="term" value="F:hydrolase activity, acting on ester bonds"/>
    <property type="evidence" value="ECO:0007669"/>
    <property type="project" value="InterPro"/>
</dbReference>
<feature type="signal peptide" evidence="2">
    <location>
        <begin position="1"/>
        <end position="28"/>
    </location>
</feature>
<keyword evidence="1 2" id="KW-0732">Signal</keyword>
<dbReference type="OrthoDB" id="1600564at2759"/>
<evidence type="ECO:0000313" key="3">
    <source>
        <dbReference type="EMBL" id="SCV69441.1"/>
    </source>
</evidence>
<organism evidence="3 4">
    <name type="scientific">Microbotryum intermedium</name>
    <dbReference type="NCBI Taxonomy" id="269621"/>
    <lineage>
        <taxon>Eukaryota</taxon>
        <taxon>Fungi</taxon>
        <taxon>Dikarya</taxon>
        <taxon>Basidiomycota</taxon>
        <taxon>Pucciniomycotina</taxon>
        <taxon>Microbotryomycetes</taxon>
        <taxon>Microbotryales</taxon>
        <taxon>Microbotryaceae</taxon>
        <taxon>Microbotryum</taxon>
    </lineage>
</organism>
<evidence type="ECO:0000256" key="1">
    <source>
        <dbReference type="ARBA" id="ARBA00022729"/>
    </source>
</evidence>
<dbReference type="AlphaFoldDB" id="A0A238FBH0"/>
<sequence>MGKTTSSWTLVLLATLLCIALQPSIVEAGGVVAARASDAQVQHHVQSSQRRGAAAALTGYSALIAFGASYVDNAHPRAEAYKGSIRDYYPYSAAGGRCTNGPVEVEHMVASSTAPVLKAYGNIPVKLVDYAYGGSVIRNGLGGTSSSYPATRDQIAAYVSDLKRSRIDVGKGRVLHFFNTGINPVTQIWLKVLESNMSTASVNTARNYVKSNSAALGEFINSTSKSVNGTVAAADFLIVGIPPLEVVPTFGYQIPSTYTASQRAQAFSILKELSVRFNSDVKSFASSFKSQVPTGSKMFYYDLAALWKDMTTSPSKYGITVTDKPCYNSTSGAVCTNPTKYIYFDTLHPVTSVHKIWAIKMNTLVNSS</sequence>
<dbReference type="Proteomes" id="UP000198372">
    <property type="component" value="Unassembled WGS sequence"/>
</dbReference>
<dbReference type="STRING" id="269621.A0A238FBH0"/>
<evidence type="ECO:0000256" key="2">
    <source>
        <dbReference type="SAM" id="SignalP"/>
    </source>
</evidence>
<accession>A0A238FBH0</accession>
<dbReference type="EMBL" id="FMSP01000004">
    <property type="protein sequence ID" value="SCV69441.1"/>
    <property type="molecule type" value="Genomic_DNA"/>
</dbReference>
<name>A0A238FBH0_9BASI</name>
<reference evidence="4" key="1">
    <citation type="submission" date="2016-09" db="EMBL/GenBank/DDBJ databases">
        <authorList>
            <person name="Jeantristanb JTB J.-T."/>
            <person name="Ricardo R."/>
        </authorList>
    </citation>
    <scope>NUCLEOTIDE SEQUENCE [LARGE SCALE GENOMIC DNA]</scope>
</reference>
<evidence type="ECO:0000313" key="4">
    <source>
        <dbReference type="Proteomes" id="UP000198372"/>
    </source>
</evidence>
<dbReference type="PANTHER" id="PTHR45642:SF139">
    <property type="entry name" value="SGNH HYDROLASE-TYPE ESTERASE DOMAIN-CONTAINING PROTEIN"/>
    <property type="match status" value="1"/>
</dbReference>
<dbReference type="InterPro" id="IPR036514">
    <property type="entry name" value="SGNH_hydro_sf"/>
</dbReference>
<protein>
    <submittedName>
        <fullName evidence="3">BQ2448_2461 protein</fullName>
    </submittedName>
</protein>
<dbReference type="PANTHER" id="PTHR45642">
    <property type="entry name" value="GDSL ESTERASE/LIPASE EXL3"/>
    <property type="match status" value="1"/>
</dbReference>
<dbReference type="InterPro" id="IPR001087">
    <property type="entry name" value="GDSL"/>
</dbReference>
<dbReference type="Gene3D" id="3.40.50.1110">
    <property type="entry name" value="SGNH hydrolase"/>
    <property type="match status" value="1"/>
</dbReference>
<feature type="chain" id="PRO_5013371341" evidence="2">
    <location>
        <begin position="29"/>
        <end position="368"/>
    </location>
</feature>
<keyword evidence="4" id="KW-1185">Reference proteome</keyword>
<dbReference type="InterPro" id="IPR050592">
    <property type="entry name" value="GDSL_lipolytic_enzyme"/>
</dbReference>
<dbReference type="Pfam" id="PF00657">
    <property type="entry name" value="Lipase_GDSL"/>
    <property type="match status" value="1"/>
</dbReference>
<proteinExistence type="predicted"/>